<protein>
    <submittedName>
        <fullName evidence="1">ORF48</fullName>
    </submittedName>
</protein>
<sequence length="296" mass="33662">MNLQTYVTLSDNQSITTTSLKVAEAFGKRHTHVLDKIKNLDCSPEFTSANFSAHVQEVTIGNGASRESKVYEMTKDGFIFLVMGFTGKQAAAIKEAYINAFNQMAEELQRQKEERYGNPICYNENTLPDTSTVDYTLENGRQITAIILDGKPWVPAWSLRVFLQYCQRPAISRIYHTNRFDFDRECVRVYQETGSEQYSLLFSPKGCLLISGKSTKYDAKYLQAWALEMMTKVPEGKVIVDKENLETLIHYAQLGRDRYGQLLEAKDGMDKAFSRSRDVILDLPFAINAVKGSMKH</sequence>
<evidence type="ECO:0000313" key="1">
    <source>
        <dbReference type="EMBL" id="AAN12347.1"/>
    </source>
</evidence>
<dbReference type="Proteomes" id="UP000001159">
    <property type="component" value="Segment"/>
</dbReference>
<name>Q8H9L9_9CAUD</name>
<reference evidence="1 2" key="1">
    <citation type="journal article" date="2002" name="J. Appl. Microbiol.">
        <title>The complete nucleotide sequence of the Vibrio harveyi bacteriophage VHML.</title>
        <authorList>
            <person name="Oakey H.J."/>
            <person name="Cullen B.R."/>
            <person name="Owens L."/>
        </authorList>
    </citation>
    <scope>NUCLEOTIDE SEQUENCE</scope>
</reference>
<dbReference type="OrthoDB" id="5798at10239"/>
<evidence type="ECO:0000313" key="2">
    <source>
        <dbReference type="Proteomes" id="UP000001159"/>
    </source>
</evidence>
<dbReference type="NCBIfam" id="TIGR02681">
    <property type="entry name" value="phage_pRha"/>
    <property type="match status" value="1"/>
</dbReference>
<dbReference type="KEGG" id="vg:956163"/>
<keyword evidence="2" id="KW-1185">Reference proteome</keyword>
<gene>
    <name evidence="1" type="primary">orf48</name>
</gene>
<accession>Q8H9L9</accession>
<proteinExistence type="predicted"/>
<organism evidence="1 2">
    <name type="scientific">Vibrio phage VHML</name>
    <dbReference type="NCBI Taxonomy" id="207597"/>
    <lineage>
        <taxon>Viruses</taxon>
        <taxon>Duplodnaviria</taxon>
        <taxon>Heunggongvirae</taxon>
        <taxon>Uroviricota</taxon>
        <taxon>Caudoviricetes</taxon>
        <taxon>Vhmlvirus</taxon>
        <taxon>Vhmlvirus VHML</taxon>
    </lineage>
</organism>
<dbReference type="Pfam" id="PF09669">
    <property type="entry name" value="Phage_pRha"/>
    <property type="match status" value="1"/>
</dbReference>
<dbReference type="RefSeq" id="NP_758939.1">
    <property type="nucleotide sequence ID" value="NC_004456.1"/>
</dbReference>
<dbReference type="EMBL" id="AY133112">
    <property type="protein sequence ID" value="AAN12347.1"/>
    <property type="molecule type" value="Genomic_DNA"/>
</dbReference>
<dbReference type="InterPro" id="IPR014054">
    <property type="entry name" value="Phage_regulatory_Rha"/>
</dbReference>